<dbReference type="AlphaFoldDB" id="A0A150H1E7"/>
<proteinExistence type="predicted"/>
<evidence type="ECO:0000313" key="2">
    <source>
        <dbReference type="EMBL" id="KXZ55833.1"/>
    </source>
</evidence>
<comment type="caution">
    <text evidence="2">The sequence shown here is derived from an EMBL/GenBank/DDBJ whole genome shotgun (WGS) entry which is preliminary data.</text>
</comment>
<dbReference type="PROSITE" id="PS50181">
    <property type="entry name" value="FBOX"/>
    <property type="match status" value="1"/>
</dbReference>
<evidence type="ECO:0000259" key="1">
    <source>
        <dbReference type="PROSITE" id="PS50181"/>
    </source>
</evidence>
<reference evidence="3" key="1">
    <citation type="journal article" date="2016" name="Nat. Commun.">
        <title>The Gonium pectorale genome demonstrates co-option of cell cycle regulation during the evolution of multicellularity.</title>
        <authorList>
            <person name="Hanschen E.R."/>
            <person name="Marriage T.N."/>
            <person name="Ferris P.J."/>
            <person name="Hamaji T."/>
            <person name="Toyoda A."/>
            <person name="Fujiyama A."/>
            <person name="Neme R."/>
            <person name="Noguchi H."/>
            <person name="Minakuchi Y."/>
            <person name="Suzuki M."/>
            <person name="Kawai-Toyooka H."/>
            <person name="Smith D.R."/>
            <person name="Sparks H."/>
            <person name="Anderson J."/>
            <person name="Bakaric R."/>
            <person name="Luria V."/>
            <person name="Karger A."/>
            <person name="Kirschner M.W."/>
            <person name="Durand P.M."/>
            <person name="Michod R.E."/>
            <person name="Nozaki H."/>
            <person name="Olson B.J."/>
        </authorList>
    </citation>
    <scope>NUCLEOTIDE SEQUENCE [LARGE SCALE GENOMIC DNA]</scope>
    <source>
        <strain evidence="3">NIES-2863</strain>
    </source>
</reference>
<keyword evidence="3" id="KW-1185">Reference proteome</keyword>
<dbReference type="InterPro" id="IPR001810">
    <property type="entry name" value="F-box_dom"/>
</dbReference>
<dbReference type="OrthoDB" id="552088at2759"/>
<name>A0A150H1E7_GONPE</name>
<accession>A0A150H1E7</accession>
<gene>
    <name evidence="2" type="ORF">GPECTOR_2g1384</name>
</gene>
<dbReference type="EMBL" id="LSYV01000003">
    <property type="protein sequence ID" value="KXZ55833.1"/>
    <property type="molecule type" value="Genomic_DNA"/>
</dbReference>
<protein>
    <recommendedName>
        <fullName evidence="1">F-box domain-containing protein</fullName>
    </recommendedName>
</protein>
<sequence length="263" mass="29064">MEPTEGGDRGGSKRSAHIENFPIEIIRRVADFARPQDVGALRASCRRLRCALDETRTHVTINFAQPYRSSFLSVFDQWPLLREVYVVGELPESCVSRMVQDAVAAGRLPQLRSLLLTMTRWGEPAVRTAVVALFICEAANLGAMQDEEAVAELESLDLPKTRHLFERRASHHATHGLSSWLVHYGSALSYAGSHDLALRVAALIWVPEYTETVRGVVAAVRLARGQLHALHAEAVPPRLRPEQLARRLEGALQAGPRGEGQSL</sequence>
<dbReference type="Proteomes" id="UP000075714">
    <property type="component" value="Unassembled WGS sequence"/>
</dbReference>
<feature type="domain" description="F-box" evidence="1">
    <location>
        <begin position="15"/>
        <end position="61"/>
    </location>
</feature>
<evidence type="ECO:0000313" key="3">
    <source>
        <dbReference type="Proteomes" id="UP000075714"/>
    </source>
</evidence>
<organism evidence="2 3">
    <name type="scientific">Gonium pectorale</name>
    <name type="common">Green alga</name>
    <dbReference type="NCBI Taxonomy" id="33097"/>
    <lineage>
        <taxon>Eukaryota</taxon>
        <taxon>Viridiplantae</taxon>
        <taxon>Chlorophyta</taxon>
        <taxon>core chlorophytes</taxon>
        <taxon>Chlorophyceae</taxon>
        <taxon>CS clade</taxon>
        <taxon>Chlamydomonadales</taxon>
        <taxon>Volvocaceae</taxon>
        <taxon>Gonium</taxon>
    </lineage>
</organism>